<organism evidence="3">
    <name type="scientific">Bactrocera dorsalis</name>
    <name type="common">Oriental fruit fly</name>
    <name type="synonym">Dacus dorsalis</name>
    <dbReference type="NCBI Taxonomy" id="27457"/>
    <lineage>
        <taxon>Eukaryota</taxon>
        <taxon>Metazoa</taxon>
        <taxon>Ecdysozoa</taxon>
        <taxon>Arthropoda</taxon>
        <taxon>Hexapoda</taxon>
        <taxon>Insecta</taxon>
        <taxon>Pterygota</taxon>
        <taxon>Neoptera</taxon>
        <taxon>Endopterygota</taxon>
        <taxon>Diptera</taxon>
        <taxon>Brachycera</taxon>
        <taxon>Muscomorpha</taxon>
        <taxon>Tephritoidea</taxon>
        <taxon>Tephritidae</taxon>
        <taxon>Bactrocera</taxon>
        <taxon>Bactrocera</taxon>
    </lineage>
</organism>
<evidence type="ECO:0000313" key="3">
    <source>
        <dbReference type="EMBL" id="JAC53549.1"/>
    </source>
</evidence>
<feature type="region of interest" description="Disordered" evidence="1">
    <location>
        <begin position="83"/>
        <end position="130"/>
    </location>
</feature>
<feature type="compositionally biased region" description="Polar residues" evidence="1">
    <location>
        <begin position="342"/>
        <end position="356"/>
    </location>
</feature>
<dbReference type="EMBL" id="GAKP01005403">
    <property type="protein sequence ID" value="JAC53549.1"/>
    <property type="molecule type" value="Transcribed_RNA"/>
</dbReference>
<dbReference type="PANTHER" id="PTHR31927">
    <property type="entry name" value="FI07246P-RELATED-RELATED"/>
    <property type="match status" value="1"/>
</dbReference>
<dbReference type="OrthoDB" id="7883902at2759"/>
<sequence>MQVMPNSNDFSTEHSGKISKNISSISNLFSTAMATTKGGNTVPEAQASSNSTKNSENSLIKHQGQKWHQVFDFDKMLKQVRATVSDKQHHRNKGDNSSSSNNNGKNSTTNSTASSSKASGSSNSKSARSIRQVQRLSGNDMHYYGIVPKKTSADVIVCSICRGIYTMVGFNNHMMMQHPSAWGAVSSKLANMPTANEMLNLISNDNSQDCLRDGSGLTAPTEILGSPSDLSGILSTSSNASSSSSSISTTSSTYTATPRHKSSKSGGTTAGSSSSGGSSSASGSRSRSKQSRHSNNNNHAASVGIHTSSNTSTESAQATSKSSKKNSSNSLGSNANSHKNENTNNPPSVTISNAVTHSGKHSKDAGTIETSATTPIALYSSSSNSSCSLPPTPKLSTALAEVKSPAFVGQESVDSSVSSSSLEYERISSSGKSVSGKPSNAPGKNSKNNGNSGSSSTHASKEVAKVAAIKDITRFDTTPLTELDQAVSSITENTGLIDKKPSGFVKNVMDTTNLNMPTSITNIFQMPTTTAITENNSEKLLQAGMNAPTTNTNMNIVQTVMAPNYVVPQEVAQTCDDALPHNTSDDNSILTFDDMFDSKFINEILSTADTEIHFDENELDTATAAQQQQQQQKTEQQSFGGDKYLPPSQPTAEPIITKQFFLVSAPEDSEEQTRSKHFVIGRPQKNYRVVFIKAPSSDNANLKLTAEYAPQEEKTVIYVLSKKDNELNIGEIGTPAPTQPTKPEVFFIKYKTPEEAAAAQKEIQEQYDNLGGTSEFSDEGVVPIKSVVGSLDGLAANGGYDYRKVQSGGDSPIKNFLQPARFYF</sequence>
<evidence type="ECO:0000256" key="1">
    <source>
        <dbReference type="SAM" id="MobiDB-lite"/>
    </source>
</evidence>
<dbReference type="SMART" id="SM00690">
    <property type="entry name" value="DM5"/>
    <property type="match status" value="1"/>
</dbReference>
<feature type="compositionally biased region" description="Low complexity" evidence="1">
    <location>
        <begin position="264"/>
        <end position="285"/>
    </location>
</feature>
<accession>A0A034WFS6</accession>
<feature type="compositionally biased region" description="Low complexity" evidence="1">
    <location>
        <begin position="235"/>
        <end position="257"/>
    </location>
</feature>
<dbReference type="GO" id="GO:0008010">
    <property type="term" value="F:structural constituent of chitin-based larval cuticle"/>
    <property type="evidence" value="ECO:0007669"/>
    <property type="project" value="TreeGrafter"/>
</dbReference>
<feature type="region of interest" description="Disordered" evidence="1">
    <location>
        <begin position="230"/>
        <end position="369"/>
    </location>
</feature>
<dbReference type="InterPro" id="IPR004145">
    <property type="entry name" value="DUF243"/>
</dbReference>
<name>A0A034WFS6_BACDO</name>
<feature type="region of interest" description="Disordered" evidence="1">
    <location>
        <begin position="36"/>
        <end position="63"/>
    </location>
</feature>
<feature type="compositionally biased region" description="Low complexity" evidence="1">
    <location>
        <begin position="293"/>
        <end position="302"/>
    </location>
</feature>
<feature type="region of interest" description="Disordered" evidence="1">
    <location>
        <begin position="625"/>
        <end position="650"/>
    </location>
</feature>
<dbReference type="Pfam" id="PF03103">
    <property type="entry name" value="DUF243"/>
    <property type="match status" value="1"/>
</dbReference>
<feature type="region of interest" description="Disordered" evidence="1">
    <location>
        <begin position="409"/>
        <end position="459"/>
    </location>
</feature>
<dbReference type="GO" id="GO:0062129">
    <property type="term" value="C:chitin-based extracellular matrix"/>
    <property type="evidence" value="ECO:0007669"/>
    <property type="project" value="TreeGrafter"/>
</dbReference>
<feature type="compositionally biased region" description="Low complexity" evidence="1">
    <location>
        <begin position="409"/>
        <end position="456"/>
    </location>
</feature>
<feature type="compositionally biased region" description="Low complexity" evidence="1">
    <location>
        <begin position="625"/>
        <end position="637"/>
    </location>
</feature>
<evidence type="ECO:0000259" key="2">
    <source>
        <dbReference type="SMART" id="SM00690"/>
    </source>
</evidence>
<feature type="domain" description="DUF243" evidence="2">
    <location>
        <begin position="654"/>
        <end position="753"/>
    </location>
</feature>
<feature type="compositionally biased region" description="Low complexity" evidence="1">
    <location>
        <begin position="311"/>
        <end position="337"/>
    </location>
</feature>
<feature type="compositionally biased region" description="Low complexity" evidence="1">
    <location>
        <begin position="96"/>
        <end position="127"/>
    </location>
</feature>
<dbReference type="PANTHER" id="PTHR31927:SF2">
    <property type="entry name" value="FI07246P-RELATED"/>
    <property type="match status" value="1"/>
</dbReference>
<reference evidence="3" key="1">
    <citation type="journal article" date="2014" name="BMC Genomics">
        <title>Characterizing the developmental transcriptome of the oriental fruit fly, Bactrocera dorsalis (Diptera: Tephritidae) through comparative genomic analysis with Drosophila melanogaster utilizing modENCODE datasets.</title>
        <authorList>
            <person name="Geib S.M."/>
            <person name="Calla B."/>
            <person name="Hall B."/>
            <person name="Hou S."/>
            <person name="Manoukis N.C."/>
        </authorList>
    </citation>
    <scope>NUCLEOTIDE SEQUENCE</scope>
    <source>
        <strain evidence="3">Punador</strain>
    </source>
</reference>
<protein>
    <recommendedName>
        <fullName evidence="2">DUF243 domain-containing protein</fullName>
    </recommendedName>
</protein>
<dbReference type="AlphaFoldDB" id="A0A034WFS6"/>
<feature type="compositionally biased region" description="Polar residues" evidence="1">
    <location>
        <begin position="46"/>
        <end position="60"/>
    </location>
</feature>
<dbReference type="GO" id="GO:0040003">
    <property type="term" value="P:chitin-based cuticle development"/>
    <property type="evidence" value="ECO:0007669"/>
    <property type="project" value="TreeGrafter"/>
</dbReference>
<proteinExistence type="predicted"/>